<comment type="similarity">
    <text evidence="2 9">Belongs to the membrane-bound acyltransferase family.</text>
</comment>
<reference evidence="11 12" key="1">
    <citation type="submission" date="2016-10" db="EMBL/GenBank/DDBJ databases">
        <authorList>
            <person name="de Groot N.N."/>
        </authorList>
    </citation>
    <scope>NUCLEOTIDE SEQUENCE [LARGE SCALE GENOMIC DNA]</scope>
    <source>
        <strain evidence="11 12">L 420-91</strain>
    </source>
</reference>
<comment type="subcellular location">
    <subcellularLocation>
        <location evidence="1">Cell membrane</location>
        <topology evidence="1">Multi-pass membrane protein</topology>
    </subcellularLocation>
</comment>
<dbReference type="RefSeq" id="WP_057897483.1">
    <property type="nucleotide sequence ID" value="NZ_FNDE01000034.1"/>
</dbReference>
<evidence type="ECO:0000256" key="2">
    <source>
        <dbReference type="ARBA" id="ARBA00010323"/>
    </source>
</evidence>
<organism evidence="11 12">
    <name type="scientific">Aneurinibacillus thermoaerophilus</name>
    <dbReference type="NCBI Taxonomy" id="143495"/>
    <lineage>
        <taxon>Bacteria</taxon>
        <taxon>Bacillati</taxon>
        <taxon>Bacillota</taxon>
        <taxon>Bacilli</taxon>
        <taxon>Bacillales</taxon>
        <taxon>Paenibacillaceae</taxon>
        <taxon>Aneurinibacillus group</taxon>
        <taxon>Aneurinibacillus</taxon>
    </lineage>
</organism>
<accession>A0A1G8DKK5</accession>
<dbReference type="PIRSF" id="PIRSF500217">
    <property type="entry name" value="AlgI"/>
    <property type="match status" value="1"/>
</dbReference>
<feature type="transmembrane region" description="Helical" evidence="10">
    <location>
        <begin position="309"/>
        <end position="340"/>
    </location>
</feature>
<dbReference type="GO" id="GO:0005886">
    <property type="term" value="C:plasma membrane"/>
    <property type="evidence" value="ECO:0007669"/>
    <property type="project" value="UniProtKB-SubCell"/>
</dbReference>
<dbReference type="GO" id="GO:0016746">
    <property type="term" value="F:acyltransferase activity"/>
    <property type="evidence" value="ECO:0007669"/>
    <property type="project" value="UniProtKB-KW"/>
</dbReference>
<dbReference type="EMBL" id="FNDE01000034">
    <property type="protein sequence ID" value="SDH58204.1"/>
    <property type="molecule type" value="Genomic_DNA"/>
</dbReference>
<evidence type="ECO:0000313" key="11">
    <source>
        <dbReference type="EMBL" id="SDH58204.1"/>
    </source>
</evidence>
<feature type="transmembrane region" description="Helical" evidence="10">
    <location>
        <begin position="360"/>
        <end position="388"/>
    </location>
</feature>
<evidence type="ECO:0000256" key="9">
    <source>
        <dbReference type="PIRNR" id="PIRNR016636"/>
    </source>
</evidence>
<dbReference type="InterPro" id="IPR004299">
    <property type="entry name" value="MBOAT_fam"/>
</dbReference>
<evidence type="ECO:0000256" key="6">
    <source>
        <dbReference type="ARBA" id="ARBA00022989"/>
    </source>
</evidence>
<dbReference type="GO" id="GO:0042121">
    <property type="term" value="P:alginic acid biosynthetic process"/>
    <property type="evidence" value="ECO:0007669"/>
    <property type="project" value="InterPro"/>
</dbReference>
<keyword evidence="3 9" id="KW-1003">Cell membrane</keyword>
<dbReference type="PANTHER" id="PTHR13285">
    <property type="entry name" value="ACYLTRANSFERASE"/>
    <property type="match status" value="1"/>
</dbReference>
<dbReference type="InterPro" id="IPR051085">
    <property type="entry name" value="MB_O-acyltransferase"/>
</dbReference>
<name>A0A1G8DKK5_ANETH</name>
<keyword evidence="6 10" id="KW-1133">Transmembrane helix</keyword>
<protein>
    <submittedName>
        <fullName evidence="11">D-alanyl-lipoteichoic acid acyltransferase DltB, MBOAT superfamily</fullName>
    </submittedName>
</protein>
<evidence type="ECO:0000256" key="3">
    <source>
        <dbReference type="ARBA" id="ARBA00022475"/>
    </source>
</evidence>
<evidence type="ECO:0000256" key="5">
    <source>
        <dbReference type="ARBA" id="ARBA00022692"/>
    </source>
</evidence>
<keyword evidence="8 9" id="KW-0012">Acyltransferase</keyword>
<dbReference type="PANTHER" id="PTHR13285:SF23">
    <property type="entry name" value="TEICHOIC ACID D-ALANYLTRANSFERASE"/>
    <property type="match status" value="1"/>
</dbReference>
<proteinExistence type="inferred from homology"/>
<evidence type="ECO:0000256" key="7">
    <source>
        <dbReference type="ARBA" id="ARBA00023136"/>
    </source>
</evidence>
<sequence length="486" mass="56060">MLFHTAEFFFLLIITFICYYLFRNARLVILSVANCLFYAAASWGFLGLFLGMSFTSYLIARRIPKGQSRFWLTIGIILNVANLAFFKYSMFIIQNLEAVTGLTLVAKDGFWAHIVLPIGISFYTFQLIAYLTDVYKGRIEPTDSYLRFWVFIAFFPHQLAGPIMRGHEFMPQVEQTHKLTLTPTEFKYGVYLILWGLAKKILIADQVSPIVDEYFKNPADLTMAQAWTGAYLFGFQIYADFSAYSDMAVGLGYLFGYRLPLNFLSPYISANATEFWRRWHITLSSWIRDYIYIPLGGSRKGRLRKDVNLLAAMLISGLWHGAMWTFVIWGFLHGMLLIIHKWYADGLKKLLDALPSPGKAVSRIIAVLYRIIAVVLFFHITTVTWVFFRAESVQDAFDYVTAMFDPAGWANFVQQISSQAFYLQIVLVLYAAHLLEYIVRRNEEGIAAWWHRLVPSPVRGIVYALLVFVVIAMIKGEKHDFIYFQF</sequence>
<evidence type="ECO:0000256" key="1">
    <source>
        <dbReference type="ARBA" id="ARBA00004651"/>
    </source>
</evidence>
<evidence type="ECO:0000256" key="10">
    <source>
        <dbReference type="SAM" id="Phobius"/>
    </source>
</evidence>
<dbReference type="OrthoDB" id="9805788at2"/>
<dbReference type="InterPro" id="IPR028362">
    <property type="entry name" value="AlgI"/>
</dbReference>
<feature type="transmembrane region" description="Helical" evidence="10">
    <location>
        <begin position="420"/>
        <end position="438"/>
    </location>
</feature>
<feature type="transmembrane region" description="Helical" evidence="10">
    <location>
        <begin position="70"/>
        <end position="90"/>
    </location>
</feature>
<evidence type="ECO:0000256" key="4">
    <source>
        <dbReference type="ARBA" id="ARBA00022679"/>
    </source>
</evidence>
<gene>
    <name evidence="11" type="ORF">SAMN04489735_103413</name>
</gene>
<dbReference type="Proteomes" id="UP000198956">
    <property type="component" value="Unassembled WGS sequence"/>
</dbReference>
<keyword evidence="7 9" id="KW-0472">Membrane</keyword>
<feature type="transmembrane region" description="Helical" evidence="10">
    <location>
        <begin position="28"/>
        <end position="50"/>
    </location>
</feature>
<dbReference type="InterPro" id="IPR024194">
    <property type="entry name" value="Ac/AlaTfrase_AlgI/DltB"/>
</dbReference>
<dbReference type="AlphaFoldDB" id="A0A1G8DKK5"/>
<keyword evidence="4 9" id="KW-0808">Transferase</keyword>
<evidence type="ECO:0000313" key="12">
    <source>
        <dbReference type="Proteomes" id="UP000198956"/>
    </source>
</evidence>
<feature type="transmembrane region" description="Helical" evidence="10">
    <location>
        <begin position="5"/>
        <end position="22"/>
    </location>
</feature>
<evidence type="ECO:0000256" key="8">
    <source>
        <dbReference type="ARBA" id="ARBA00023315"/>
    </source>
</evidence>
<feature type="transmembrane region" description="Helical" evidence="10">
    <location>
        <begin position="110"/>
        <end position="131"/>
    </location>
</feature>
<feature type="transmembrane region" description="Helical" evidence="10">
    <location>
        <begin position="458"/>
        <end position="474"/>
    </location>
</feature>
<dbReference type="PIRSF" id="PIRSF016636">
    <property type="entry name" value="AlgI_DltB"/>
    <property type="match status" value="1"/>
</dbReference>
<dbReference type="Pfam" id="PF03062">
    <property type="entry name" value="MBOAT"/>
    <property type="match status" value="1"/>
</dbReference>
<keyword evidence="5 10" id="KW-0812">Transmembrane</keyword>